<gene>
    <name evidence="1" type="ORF">NIES23_33720</name>
</gene>
<accession>A0A1Z4KNQ5</accession>
<name>A0A1Z4KNQ5_ANAVA</name>
<proteinExistence type="predicted"/>
<dbReference type="EMBL" id="AP018216">
    <property type="protein sequence ID" value="BAY70567.1"/>
    <property type="molecule type" value="Genomic_DNA"/>
</dbReference>
<organism evidence="1 2">
    <name type="scientific">Trichormus variabilis NIES-23</name>
    <dbReference type="NCBI Taxonomy" id="1973479"/>
    <lineage>
        <taxon>Bacteria</taxon>
        <taxon>Bacillati</taxon>
        <taxon>Cyanobacteriota</taxon>
        <taxon>Cyanophyceae</taxon>
        <taxon>Nostocales</taxon>
        <taxon>Nostocaceae</taxon>
        <taxon>Trichormus</taxon>
    </lineage>
</organism>
<sequence length="43" mass="4603">MTQALTKLLTFHELTGFQGNSAIASPSFPQLNLTAQQILDAAN</sequence>
<evidence type="ECO:0000313" key="2">
    <source>
        <dbReference type="Proteomes" id="UP000217507"/>
    </source>
</evidence>
<evidence type="ECO:0000313" key="1">
    <source>
        <dbReference type="EMBL" id="BAY70567.1"/>
    </source>
</evidence>
<dbReference type="AlphaFoldDB" id="A0A1Z4KNQ5"/>
<reference evidence="1 2" key="1">
    <citation type="submission" date="2017-06" db="EMBL/GenBank/DDBJ databases">
        <title>Genome sequencing of cyanobaciteial culture collection at National Institute for Environmental Studies (NIES).</title>
        <authorList>
            <person name="Hirose Y."/>
            <person name="Shimura Y."/>
            <person name="Fujisawa T."/>
            <person name="Nakamura Y."/>
            <person name="Kawachi M."/>
        </authorList>
    </citation>
    <scope>NUCLEOTIDE SEQUENCE [LARGE SCALE GENOMIC DNA]</scope>
    <source>
        <strain evidence="1 2">NIES-23</strain>
    </source>
</reference>
<dbReference type="Proteomes" id="UP000217507">
    <property type="component" value="Chromosome"/>
</dbReference>
<protein>
    <submittedName>
        <fullName evidence="1">Uncharacterized protein</fullName>
    </submittedName>
</protein>